<sequence>MQPVKVAVVAFDQIRPFHLSVPCAVFGETLGEPESLFQLRVCAAEPGELRTTAGFGIATRHGLRELSQADVIVVPSWRNPHESAPEPLLSALRRAHKRSATLVGLCLGAYVLAEAGVLDGKLATTHWRWTELFRQRFPKVRLDPDVLYVDQGNVVTSAGTAAGIDCCLHVVRRQYGAEIANRIARILVVPPHRQGSQAQYIEQPVLTRATDTPLTKTLHWATQHLGHTHTLDSLATRALMSRRSFTRHFRQHTGTTVGQWLLSQRLGLAQRMLETTDQPIERIAERAGFGTALSMRQHFGVAFNTTPSMYRREFRGA</sequence>
<reference evidence="5" key="1">
    <citation type="journal article" date="2019" name="Int. J. Syst. Evol. Microbiol.">
        <title>The Global Catalogue of Microorganisms (GCM) 10K type strain sequencing project: providing services to taxonomists for standard genome sequencing and annotation.</title>
        <authorList>
            <consortium name="The Broad Institute Genomics Platform"/>
            <consortium name="The Broad Institute Genome Sequencing Center for Infectious Disease"/>
            <person name="Wu L."/>
            <person name="Ma J."/>
        </authorList>
    </citation>
    <scope>NUCLEOTIDE SEQUENCE [LARGE SCALE GENOMIC DNA]</scope>
    <source>
        <strain evidence="5">NBRC 111980</strain>
    </source>
</reference>
<name>A0ABQ5XJZ7_9GAMM</name>
<keyword evidence="5" id="KW-1185">Reference proteome</keyword>
<dbReference type="SUPFAM" id="SSF46689">
    <property type="entry name" value="Homeodomain-like"/>
    <property type="match status" value="2"/>
</dbReference>
<evidence type="ECO:0000256" key="1">
    <source>
        <dbReference type="ARBA" id="ARBA00023015"/>
    </source>
</evidence>
<dbReference type="EMBL" id="BSOB01000004">
    <property type="protein sequence ID" value="GLQ91307.1"/>
    <property type="molecule type" value="Genomic_DNA"/>
</dbReference>
<dbReference type="Gene3D" id="1.10.10.60">
    <property type="entry name" value="Homeodomain-like"/>
    <property type="match status" value="1"/>
</dbReference>
<dbReference type="PANTHER" id="PTHR43130">
    <property type="entry name" value="ARAC-FAMILY TRANSCRIPTIONAL REGULATOR"/>
    <property type="match status" value="1"/>
</dbReference>
<evidence type="ECO:0000313" key="5">
    <source>
        <dbReference type="Proteomes" id="UP001156670"/>
    </source>
</evidence>
<comment type="caution">
    <text evidence="4">The sequence shown here is derived from an EMBL/GenBank/DDBJ whole genome shotgun (WGS) entry which is preliminary data.</text>
</comment>
<protein>
    <submittedName>
        <fullName evidence="4">Transcriptional regulator</fullName>
    </submittedName>
</protein>
<dbReference type="SMART" id="SM00342">
    <property type="entry name" value="HTH_ARAC"/>
    <property type="match status" value="1"/>
</dbReference>
<dbReference type="CDD" id="cd03137">
    <property type="entry name" value="GATase1_AraC_1"/>
    <property type="match status" value="1"/>
</dbReference>
<dbReference type="Pfam" id="PF01965">
    <property type="entry name" value="DJ-1_PfpI"/>
    <property type="match status" value="1"/>
</dbReference>
<accession>A0ABQ5XJZ7</accession>
<evidence type="ECO:0000256" key="2">
    <source>
        <dbReference type="ARBA" id="ARBA00023163"/>
    </source>
</evidence>
<gene>
    <name evidence="4" type="ORF">GCM10007901_02570</name>
</gene>
<keyword evidence="1" id="KW-0805">Transcription regulation</keyword>
<dbReference type="InterPro" id="IPR029062">
    <property type="entry name" value="Class_I_gatase-like"/>
</dbReference>
<keyword evidence="2" id="KW-0804">Transcription</keyword>
<dbReference type="InterPro" id="IPR018060">
    <property type="entry name" value="HTH_AraC"/>
</dbReference>
<proteinExistence type="predicted"/>
<evidence type="ECO:0000313" key="4">
    <source>
        <dbReference type="EMBL" id="GLQ91307.1"/>
    </source>
</evidence>
<dbReference type="InterPro" id="IPR009057">
    <property type="entry name" value="Homeodomain-like_sf"/>
</dbReference>
<evidence type="ECO:0000259" key="3">
    <source>
        <dbReference type="PROSITE" id="PS01124"/>
    </source>
</evidence>
<dbReference type="SUPFAM" id="SSF52317">
    <property type="entry name" value="Class I glutamine amidotransferase-like"/>
    <property type="match status" value="1"/>
</dbReference>
<dbReference type="InterPro" id="IPR052158">
    <property type="entry name" value="INH-QAR"/>
</dbReference>
<dbReference type="RefSeq" id="WP_284319084.1">
    <property type="nucleotide sequence ID" value="NZ_BSOB01000004.1"/>
</dbReference>
<dbReference type="InterPro" id="IPR002818">
    <property type="entry name" value="DJ-1/PfpI"/>
</dbReference>
<dbReference type="Proteomes" id="UP001156670">
    <property type="component" value="Unassembled WGS sequence"/>
</dbReference>
<dbReference type="PANTHER" id="PTHR43130:SF3">
    <property type="entry name" value="HTH-TYPE TRANSCRIPTIONAL REGULATOR RV1931C"/>
    <property type="match status" value="1"/>
</dbReference>
<feature type="domain" description="HTH araC/xylS-type" evidence="3">
    <location>
        <begin position="215"/>
        <end position="313"/>
    </location>
</feature>
<dbReference type="Gene3D" id="3.40.50.880">
    <property type="match status" value="1"/>
</dbReference>
<dbReference type="PROSITE" id="PS01124">
    <property type="entry name" value="HTH_ARAC_FAMILY_2"/>
    <property type="match status" value="1"/>
</dbReference>
<organism evidence="4 5">
    <name type="scientific">Dyella acidisoli</name>
    <dbReference type="NCBI Taxonomy" id="1867834"/>
    <lineage>
        <taxon>Bacteria</taxon>
        <taxon>Pseudomonadati</taxon>
        <taxon>Pseudomonadota</taxon>
        <taxon>Gammaproteobacteria</taxon>
        <taxon>Lysobacterales</taxon>
        <taxon>Rhodanobacteraceae</taxon>
        <taxon>Dyella</taxon>
    </lineage>
</organism>
<dbReference type="Pfam" id="PF12833">
    <property type="entry name" value="HTH_18"/>
    <property type="match status" value="1"/>
</dbReference>